<feature type="coiled-coil region" evidence="6">
    <location>
        <begin position="856"/>
        <end position="891"/>
    </location>
</feature>
<dbReference type="PANTHER" id="PTHR12702:SF0">
    <property type="entry name" value="EXOCYST COMPLEX COMPONENT 6"/>
    <property type="match status" value="1"/>
</dbReference>
<evidence type="ECO:0000256" key="6">
    <source>
        <dbReference type="SAM" id="Coils"/>
    </source>
</evidence>
<dbReference type="InterPro" id="IPR042045">
    <property type="entry name" value="EXOC6/Sec15_C_dom1"/>
</dbReference>
<dbReference type="PIRSF" id="PIRSF025007">
    <property type="entry name" value="Sec15"/>
    <property type="match status" value="1"/>
</dbReference>
<dbReference type="InterPro" id="IPR046361">
    <property type="entry name" value="EXOC6/Sec15_C"/>
</dbReference>
<evidence type="ECO:0000256" key="5">
    <source>
        <dbReference type="PIRNR" id="PIRNR025007"/>
    </source>
</evidence>
<dbReference type="EMBL" id="GEEE01017741">
    <property type="protein sequence ID" value="JAP45484.1"/>
    <property type="molecule type" value="Transcribed_RNA"/>
</dbReference>
<reference evidence="9" key="1">
    <citation type="submission" date="2016-01" db="EMBL/GenBank/DDBJ databases">
        <title>Reference transcriptome for the parasite Schistocephalus solidus: insights into the molecular evolution of parasitism.</title>
        <authorList>
            <person name="Hebert F.O."/>
            <person name="Grambauer S."/>
            <person name="Barber I."/>
            <person name="Landry C.R."/>
            <person name="Aubin-Horth N."/>
        </authorList>
    </citation>
    <scope>NUCLEOTIDE SEQUENCE</scope>
</reference>
<proteinExistence type="inferred from homology"/>
<dbReference type="PANTHER" id="PTHR12702">
    <property type="entry name" value="SEC15"/>
    <property type="match status" value="1"/>
</dbReference>
<dbReference type="InterPro" id="IPR048359">
    <property type="entry name" value="EXOC6_Sec15_N"/>
</dbReference>
<dbReference type="AlphaFoldDB" id="A0A0X3P0G3"/>
<dbReference type="GO" id="GO:0016020">
    <property type="term" value="C:membrane"/>
    <property type="evidence" value="ECO:0007669"/>
    <property type="project" value="TreeGrafter"/>
</dbReference>
<gene>
    <name evidence="9" type="primary">EXC6B</name>
    <name evidence="9" type="ORF">TR126931</name>
</gene>
<dbReference type="InterPro" id="IPR042044">
    <property type="entry name" value="EXOC6PINT-1/Sec15/Tip20_C_dom2"/>
</dbReference>
<evidence type="ECO:0000256" key="3">
    <source>
        <dbReference type="ARBA" id="ARBA00022483"/>
    </source>
</evidence>
<comment type="function">
    <text evidence="5">Component of the exocyst complex involved in the docking of exocytic vesicles with fusion sites on the plasma membrane.</text>
</comment>
<name>A0A0X3P0G3_SCHSO</name>
<protein>
    <recommendedName>
        <fullName evidence="5">Exocyst complex component</fullName>
    </recommendedName>
</protein>
<evidence type="ECO:0000256" key="4">
    <source>
        <dbReference type="ARBA" id="ARBA00023054"/>
    </source>
</evidence>
<dbReference type="Pfam" id="PF04091">
    <property type="entry name" value="Sec15_C"/>
    <property type="match status" value="1"/>
</dbReference>
<dbReference type="GO" id="GO:0006893">
    <property type="term" value="P:Golgi to plasma membrane transport"/>
    <property type="evidence" value="ECO:0007669"/>
    <property type="project" value="TreeGrafter"/>
</dbReference>
<dbReference type="GO" id="GO:0000145">
    <property type="term" value="C:exocyst"/>
    <property type="evidence" value="ECO:0007669"/>
    <property type="project" value="UniProtKB-UniRule"/>
</dbReference>
<organism evidence="9">
    <name type="scientific">Schistocephalus solidus</name>
    <name type="common">Tapeworm</name>
    <dbReference type="NCBI Taxonomy" id="70667"/>
    <lineage>
        <taxon>Eukaryota</taxon>
        <taxon>Metazoa</taxon>
        <taxon>Spiralia</taxon>
        <taxon>Lophotrochozoa</taxon>
        <taxon>Platyhelminthes</taxon>
        <taxon>Cestoda</taxon>
        <taxon>Eucestoda</taxon>
        <taxon>Diphyllobothriidea</taxon>
        <taxon>Diphyllobothriidae</taxon>
        <taxon>Schistocephalus</taxon>
    </lineage>
</organism>
<keyword evidence="4 6" id="KW-0175">Coiled coil</keyword>
<evidence type="ECO:0000256" key="2">
    <source>
        <dbReference type="ARBA" id="ARBA00022448"/>
    </source>
</evidence>
<feature type="domain" description="Exocyst complex component EXOC6/Sec15 N-terminal" evidence="8">
    <location>
        <begin position="69"/>
        <end position="236"/>
    </location>
</feature>
<dbReference type="Gene3D" id="1.20.58.670">
    <property type="entry name" value="Dsl1p vesicle tethering complex, Tip20p subunit, domain D"/>
    <property type="match status" value="1"/>
</dbReference>
<evidence type="ECO:0000313" key="9">
    <source>
        <dbReference type="EMBL" id="JAP45484.1"/>
    </source>
</evidence>
<keyword evidence="2 5" id="KW-0813">Transport</keyword>
<sequence length="895" mass="100989">MILSNLIIEMAESSLEPLDFYHLLDELETGNSGSCANAIRRLREHEVAAYQAGVGGPTGGLIANFIALLDERVADKELEIEKACSHNYQSFVDSVKELLCVQEEAEKLQSTLSEIRSSILDEVQKLNESFMALSASQSTLEQIDQCIAALQNSLPVLDQYERIEKSISDGRYYHALKTLENLEHYQLKSIQSYTFSACLQKRIPELRAEIKSASLAQLTDFLEEIRKHSVRLGAITMHRIAEKIGMRDDFLTKSEKRPVPARRIDDGSNSDVDETHYKELKLGKSKVLEAELKELAAASIPVATDGSTTANSSSPWTNTITNIEDVVNFGPVYRCLHIYAVSGERAEFEHYYFTQRKKQCQLILSLSPSQQVSLRNYSEFFSTLVGFFLLDDYLRHTMPGAGSSYQTYLNDLWANVVPKLVQFATKNAEGCKTDTELLCLKHYSVLFEYTMANLGFHTAGLTEMLEVIRKHYNDLLIGQWRERLNSIVADDNYTAITLNSSKDLTPPLSTYLSCCTLEFSSQAYPRVLAFSPMVPKIFMAIRDYIDACLIFVENVNLSWTELEDTLSRATNSLFTECLDGIINRMITDSEKNLLRLIQLTINLNELESACEHLQAYLHENARPQFCTSKDLDNGDMLEDFKPAQPDDLSMVHSSRSHLYGVSLFKDTRARSETQIYTILNARIEEFCSLATYEGIFGGPGEGTIPFDELISRPAPSPPPSRASDYMKDLTAWLGSTFSAFTNLPPKVAQTACISASKHIVRLLQNILMGPNVKMVMEPALSQFALDLAECEKFAKTEPVPGIDKSILLLIFQELSQLLDLIKKEDWRVYFTNHNKPVGNPYDRVTPGAAIHLLERIREAEKKKSSFLGSIKKEERERRKNLDKVISQLKDLSGRR</sequence>
<accession>A0A0X3P0G3</accession>
<dbReference type="GO" id="GO:0006886">
    <property type="term" value="P:intracellular protein transport"/>
    <property type="evidence" value="ECO:0007669"/>
    <property type="project" value="InterPro"/>
</dbReference>
<dbReference type="Pfam" id="PF20651">
    <property type="entry name" value="EXOC6_Sec15_N"/>
    <property type="match status" value="1"/>
</dbReference>
<evidence type="ECO:0000256" key="1">
    <source>
        <dbReference type="ARBA" id="ARBA00007944"/>
    </source>
</evidence>
<evidence type="ECO:0000259" key="8">
    <source>
        <dbReference type="Pfam" id="PF20651"/>
    </source>
</evidence>
<comment type="similarity">
    <text evidence="1 5">Belongs to the SEC15 family.</text>
</comment>
<dbReference type="GO" id="GO:0090522">
    <property type="term" value="P:vesicle tethering involved in exocytosis"/>
    <property type="evidence" value="ECO:0007669"/>
    <property type="project" value="UniProtKB-UniRule"/>
</dbReference>
<keyword evidence="3 5" id="KW-0268">Exocytosis</keyword>
<dbReference type="Gene3D" id="1.10.357.30">
    <property type="entry name" value="Exocyst complex subunit Sec15 C-terminal domain, N-terminal subdomain"/>
    <property type="match status" value="1"/>
</dbReference>
<feature type="domain" description="Exocyst complex subunit EXOC6/Sec15 C-terminal" evidence="7">
    <location>
        <begin position="461"/>
        <end position="855"/>
    </location>
</feature>
<dbReference type="InterPro" id="IPR007225">
    <property type="entry name" value="EXOC6/Sec15"/>
</dbReference>
<evidence type="ECO:0000259" key="7">
    <source>
        <dbReference type="Pfam" id="PF04091"/>
    </source>
</evidence>